<gene>
    <name evidence="2" type="ORF">FSP39_009790</name>
</gene>
<proteinExistence type="predicted"/>
<feature type="compositionally biased region" description="Basic and acidic residues" evidence="1">
    <location>
        <begin position="78"/>
        <end position="89"/>
    </location>
</feature>
<evidence type="ECO:0000256" key="1">
    <source>
        <dbReference type="SAM" id="MobiDB-lite"/>
    </source>
</evidence>
<dbReference type="Proteomes" id="UP001186944">
    <property type="component" value="Unassembled WGS sequence"/>
</dbReference>
<evidence type="ECO:0000313" key="3">
    <source>
        <dbReference type="Proteomes" id="UP001186944"/>
    </source>
</evidence>
<dbReference type="AlphaFoldDB" id="A0AA89CBQ8"/>
<evidence type="ECO:0000313" key="2">
    <source>
        <dbReference type="EMBL" id="KAK3108522.1"/>
    </source>
</evidence>
<protein>
    <submittedName>
        <fullName evidence="2">Uncharacterized protein</fullName>
    </submittedName>
</protein>
<comment type="caution">
    <text evidence="2">The sequence shown here is derived from an EMBL/GenBank/DDBJ whole genome shotgun (WGS) entry which is preliminary data.</text>
</comment>
<keyword evidence="3" id="KW-1185">Reference proteome</keyword>
<dbReference type="EMBL" id="VSWD01000001">
    <property type="protein sequence ID" value="KAK3108522.1"/>
    <property type="molecule type" value="Genomic_DNA"/>
</dbReference>
<sequence>MTVQTNLSVADIEKMESESTTYTKGNVLLDLFVKKATSTDASVRKYFGLPSIALLLGIFNILQDACSKLKYWSGAQSRQEKRYERENHKKPGPNRKLTLFRSTSNPF</sequence>
<organism evidence="2 3">
    <name type="scientific">Pinctada imbricata</name>
    <name type="common">Atlantic pearl-oyster</name>
    <name type="synonym">Pinctada martensii</name>
    <dbReference type="NCBI Taxonomy" id="66713"/>
    <lineage>
        <taxon>Eukaryota</taxon>
        <taxon>Metazoa</taxon>
        <taxon>Spiralia</taxon>
        <taxon>Lophotrochozoa</taxon>
        <taxon>Mollusca</taxon>
        <taxon>Bivalvia</taxon>
        <taxon>Autobranchia</taxon>
        <taxon>Pteriomorphia</taxon>
        <taxon>Pterioida</taxon>
        <taxon>Pterioidea</taxon>
        <taxon>Pteriidae</taxon>
        <taxon>Pinctada</taxon>
    </lineage>
</organism>
<feature type="region of interest" description="Disordered" evidence="1">
    <location>
        <begin position="78"/>
        <end position="107"/>
    </location>
</feature>
<reference evidence="2" key="1">
    <citation type="submission" date="2019-08" db="EMBL/GenBank/DDBJ databases">
        <title>The improved chromosome-level genome for the pearl oyster Pinctada fucata martensii using PacBio sequencing and Hi-C.</title>
        <authorList>
            <person name="Zheng Z."/>
        </authorList>
    </citation>
    <scope>NUCLEOTIDE SEQUENCE</scope>
    <source>
        <strain evidence="2">ZZ-2019</strain>
        <tissue evidence="2">Adductor muscle</tissue>
    </source>
</reference>
<name>A0AA89CBQ8_PINIB</name>
<accession>A0AA89CBQ8</accession>